<evidence type="ECO:0000313" key="13">
    <source>
        <dbReference type="Proteomes" id="UP000887116"/>
    </source>
</evidence>
<keyword evidence="4 10" id="KW-0863">Zinc-finger</keyword>
<evidence type="ECO:0000256" key="8">
    <source>
        <dbReference type="ARBA" id="ARBA00023163"/>
    </source>
</evidence>
<keyword evidence="13" id="KW-1185">Reference proteome</keyword>
<sequence>MLHSEDSSIQEQNEYICNQCTEKCGKSSSKHILVSSAEYDLRCKICNKFFNTSFVTKKEKKLHKCKICKEVFENFSQLKRHSYTHNNQWPYRCSVCEKGFAFSSDLRRHMSAHNENRAFQCIKCDLKYKYKCGLINHSQHHSGIFKWNCGICSIGFAYESELKVHMLYHKEEKGFVCNDCGLAFKSKGTLTRHSQIKHSEKYKYKCDMCSRGFISKSSLENHEHRCHSSNQILKGNLQNKCKCKLCLTKFANERDFEIHPCFPLKETYYEKIELPSTSDQRTISDDHHSEETTSVPFRCDVCGFIYATSLELKRHKQLSLRIERGILKKNENRKEQGTISDGHHSEENMQYPIQCDLGSSVTISDFELGMHKKIFHGIERGPV</sequence>
<dbReference type="PANTHER" id="PTHR24379:SF121">
    <property type="entry name" value="C2H2-TYPE DOMAIN-CONTAINING PROTEIN"/>
    <property type="match status" value="1"/>
</dbReference>
<accession>A0A8X6EYR2</accession>
<evidence type="ECO:0000313" key="12">
    <source>
        <dbReference type="EMBL" id="GFQ64676.1"/>
    </source>
</evidence>
<feature type="domain" description="C2H2-type" evidence="11">
    <location>
        <begin position="204"/>
        <end position="232"/>
    </location>
</feature>
<evidence type="ECO:0000256" key="2">
    <source>
        <dbReference type="ARBA" id="ARBA00022723"/>
    </source>
</evidence>
<dbReference type="Pfam" id="PF16622">
    <property type="entry name" value="zf-C2H2_11"/>
    <property type="match status" value="1"/>
</dbReference>
<gene>
    <name evidence="12" type="ORF">TNCT_4481</name>
</gene>
<proteinExistence type="predicted"/>
<dbReference type="SUPFAM" id="SSF57667">
    <property type="entry name" value="beta-beta-alpha zinc fingers"/>
    <property type="match status" value="3"/>
</dbReference>
<dbReference type="Gene3D" id="3.30.160.60">
    <property type="entry name" value="Classic Zinc Finger"/>
    <property type="match status" value="5"/>
</dbReference>
<dbReference type="OrthoDB" id="8117402at2759"/>
<evidence type="ECO:0000259" key="11">
    <source>
        <dbReference type="PROSITE" id="PS50157"/>
    </source>
</evidence>
<evidence type="ECO:0000256" key="7">
    <source>
        <dbReference type="ARBA" id="ARBA00023125"/>
    </source>
</evidence>
<dbReference type="Proteomes" id="UP000887116">
    <property type="component" value="Unassembled WGS sequence"/>
</dbReference>
<name>A0A8X6EYR2_TRICU</name>
<protein>
    <recommendedName>
        <fullName evidence="11">C2H2-type domain-containing protein</fullName>
    </recommendedName>
</protein>
<keyword evidence="5" id="KW-0862">Zinc</keyword>
<dbReference type="GO" id="GO:0008270">
    <property type="term" value="F:zinc ion binding"/>
    <property type="evidence" value="ECO:0007669"/>
    <property type="project" value="UniProtKB-KW"/>
</dbReference>
<keyword evidence="9" id="KW-0539">Nucleus</keyword>
<dbReference type="PROSITE" id="PS50157">
    <property type="entry name" value="ZINC_FINGER_C2H2_2"/>
    <property type="match status" value="5"/>
</dbReference>
<dbReference type="SMART" id="SM00355">
    <property type="entry name" value="ZnF_C2H2"/>
    <property type="match status" value="7"/>
</dbReference>
<evidence type="ECO:0000256" key="10">
    <source>
        <dbReference type="PROSITE-ProRule" id="PRU00042"/>
    </source>
</evidence>
<keyword evidence="8" id="KW-0804">Transcription</keyword>
<dbReference type="InterPro" id="IPR013087">
    <property type="entry name" value="Znf_C2H2_type"/>
</dbReference>
<comment type="subcellular location">
    <subcellularLocation>
        <location evidence="1">Nucleus</location>
    </subcellularLocation>
</comment>
<keyword evidence="3" id="KW-0677">Repeat</keyword>
<dbReference type="GO" id="GO:0000981">
    <property type="term" value="F:DNA-binding transcription factor activity, RNA polymerase II-specific"/>
    <property type="evidence" value="ECO:0007669"/>
    <property type="project" value="TreeGrafter"/>
</dbReference>
<evidence type="ECO:0000256" key="6">
    <source>
        <dbReference type="ARBA" id="ARBA00023015"/>
    </source>
</evidence>
<keyword evidence="6" id="KW-0805">Transcription regulation</keyword>
<feature type="domain" description="C2H2-type" evidence="11">
    <location>
        <begin position="175"/>
        <end position="203"/>
    </location>
</feature>
<dbReference type="GO" id="GO:0000977">
    <property type="term" value="F:RNA polymerase II transcription regulatory region sequence-specific DNA binding"/>
    <property type="evidence" value="ECO:0007669"/>
    <property type="project" value="TreeGrafter"/>
</dbReference>
<keyword evidence="7" id="KW-0238">DNA-binding</keyword>
<organism evidence="12 13">
    <name type="scientific">Trichonephila clavata</name>
    <name type="common">Joro spider</name>
    <name type="synonym">Nephila clavata</name>
    <dbReference type="NCBI Taxonomy" id="2740835"/>
    <lineage>
        <taxon>Eukaryota</taxon>
        <taxon>Metazoa</taxon>
        <taxon>Ecdysozoa</taxon>
        <taxon>Arthropoda</taxon>
        <taxon>Chelicerata</taxon>
        <taxon>Arachnida</taxon>
        <taxon>Araneae</taxon>
        <taxon>Araneomorphae</taxon>
        <taxon>Entelegynae</taxon>
        <taxon>Araneoidea</taxon>
        <taxon>Nephilidae</taxon>
        <taxon>Trichonephila</taxon>
    </lineage>
</organism>
<comment type="caution">
    <text evidence="12">The sequence shown here is derived from an EMBL/GenBank/DDBJ whole genome shotgun (WGS) entry which is preliminary data.</text>
</comment>
<dbReference type="InterPro" id="IPR041697">
    <property type="entry name" value="Znf-C2H2_11"/>
</dbReference>
<feature type="domain" description="C2H2-type" evidence="11">
    <location>
        <begin position="63"/>
        <end position="90"/>
    </location>
</feature>
<dbReference type="PROSITE" id="PS00028">
    <property type="entry name" value="ZINC_FINGER_C2H2_1"/>
    <property type="match status" value="6"/>
</dbReference>
<dbReference type="FunFam" id="3.30.160.60:FF:000325">
    <property type="entry name" value="ZFP90 zinc finger protein"/>
    <property type="match status" value="1"/>
</dbReference>
<dbReference type="Pfam" id="PF00096">
    <property type="entry name" value="zf-C2H2"/>
    <property type="match status" value="2"/>
</dbReference>
<reference evidence="12" key="1">
    <citation type="submission" date="2020-07" db="EMBL/GenBank/DDBJ databases">
        <title>Multicomponent nature underlies the extraordinary mechanical properties of spider dragline silk.</title>
        <authorList>
            <person name="Kono N."/>
            <person name="Nakamura H."/>
            <person name="Mori M."/>
            <person name="Yoshida Y."/>
            <person name="Ohtoshi R."/>
            <person name="Malay A.D."/>
            <person name="Moran D.A.P."/>
            <person name="Tomita M."/>
            <person name="Numata K."/>
            <person name="Arakawa K."/>
        </authorList>
    </citation>
    <scope>NUCLEOTIDE SEQUENCE</scope>
</reference>
<keyword evidence="2" id="KW-0479">Metal-binding</keyword>
<dbReference type="GO" id="GO:0005634">
    <property type="term" value="C:nucleus"/>
    <property type="evidence" value="ECO:0007669"/>
    <property type="project" value="UniProtKB-SubCell"/>
</dbReference>
<dbReference type="InterPro" id="IPR036236">
    <property type="entry name" value="Znf_C2H2_sf"/>
</dbReference>
<dbReference type="EMBL" id="BMAO01000138">
    <property type="protein sequence ID" value="GFQ64676.1"/>
    <property type="molecule type" value="Genomic_DNA"/>
</dbReference>
<dbReference type="AlphaFoldDB" id="A0A8X6EYR2"/>
<feature type="domain" description="C2H2-type" evidence="11">
    <location>
        <begin position="147"/>
        <end position="174"/>
    </location>
</feature>
<evidence type="ECO:0000256" key="1">
    <source>
        <dbReference type="ARBA" id="ARBA00004123"/>
    </source>
</evidence>
<dbReference type="PANTHER" id="PTHR24379">
    <property type="entry name" value="KRAB AND ZINC FINGER DOMAIN-CONTAINING"/>
    <property type="match status" value="1"/>
</dbReference>
<evidence type="ECO:0000256" key="5">
    <source>
        <dbReference type="ARBA" id="ARBA00022833"/>
    </source>
</evidence>
<evidence type="ECO:0000256" key="4">
    <source>
        <dbReference type="ARBA" id="ARBA00022771"/>
    </source>
</evidence>
<evidence type="ECO:0000256" key="9">
    <source>
        <dbReference type="ARBA" id="ARBA00023242"/>
    </source>
</evidence>
<feature type="domain" description="C2H2-type" evidence="11">
    <location>
        <begin position="91"/>
        <end position="118"/>
    </location>
</feature>
<evidence type="ECO:0000256" key="3">
    <source>
        <dbReference type="ARBA" id="ARBA00022737"/>
    </source>
</evidence>